<gene>
    <name evidence="2" type="primary">si:ch211-152f22.4</name>
</gene>
<organism evidence="1 2">
    <name type="scientific">Danio rerio</name>
    <name type="common">Zebrafish</name>
    <name type="synonym">Brachydanio rerio</name>
    <dbReference type="NCBI Taxonomy" id="7955"/>
    <lineage>
        <taxon>Eukaryota</taxon>
        <taxon>Metazoa</taxon>
        <taxon>Chordata</taxon>
        <taxon>Craniata</taxon>
        <taxon>Vertebrata</taxon>
        <taxon>Euteleostomi</taxon>
        <taxon>Actinopterygii</taxon>
        <taxon>Neopterygii</taxon>
        <taxon>Teleostei</taxon>
        <taxon>Ostariophysi</taxon>
        <taxon>Cypriniformes</taxon>
        <taxon>Danionidae</taxon>
        <taxon>Danioninae</taxon>
        <taxon>Danio</taxon>
    </lineage>
</organism>
<sequence>MASRMHRDMKRKRVHFVDHHHRGSRHGHLSRNKFMQLPYPRVYKPERNHTSDRGRKFLHGRPFLRVQTNQQAQPHIQQEFPTNKGLGSGIKKLLNIIIKDLQPLSSVNIEAPLSQSSIRCELQSFYRTKRVEVQRSVNKAHNLVLSAELWSSNKNTFYLTVAGHLINENWELKSYVLDTAHLIHKSTAESVVEQLLRISKEWNITEKTQFVVTNVDGIKRAQNNIRKWTFIPCFAFTLDKVVRETLSDWELLLRKCQQIVAFFHQSDEASQHLQKHRISLKLQSRELTQSSGLKWLPTFYMLKTILEQWPAIFEVFVDKRVDLCLNENERKIVDQIVKVLDVLKEATLKVGRQGFISISNIIPVVQMLQERLRNLGMMENRIAQKLSEKCDYHIGKINQILWFRVCTALDPQYKTSVLRDSSIEDVKAEIKRQMRESKSVCHKSRSDESVLLNYWEMKDISGSTLEFWRNLPEEFRKLSSVARKNLSVVSTVIPMENVHQMKESQIINRRNCLEPENLNMILFLNSNL</sequence>
<keyword evidence="1" id="KW-1185">Reference proteome</keyword>
<protein>
    <submittedName>
        <fullName evidence="2">Zinc finger BED domain-containing protein 4 isoform X1</fullName>
    </submittedName>
</protein>
<name>A0AC58GYU9_DANRE</name>
<evidence type="ECO:0000313" key="2">
    <source>
        <dbReference type="RefSeq" id="XP_073774918.1"/>
    </source>
</evidence>
<evidence type="ECO:0000313" key="1">
    <source>
        <dbReference type="Proteomes" id="UP000000437"/>
    </source>
</evidence>
<reference evidence="2" key="1">
    <citation type="submission" date="2025-08" db="UniProtKB">
        <authorList>
            <consortium name="RefSeq"/>
        </authorList>
    </citation>
    <scope>IDENTIFICATION</scope>
    <source>
        <strain evidence="2">Tuebingen</strain>
        <tissue evidence="2">Fibroblasts and whole tissue</tissue>
    </source>
</reference>
<accession>A0AC58GYU9</accession>
<dbReference type="Proteomes" id="UP000000437">
    <property type="component" value="Chromosome 12"/>
</dbReference>
<dbReference type="RefSeq" id="XP_073774918.1">
    <property type="nucleotide sequence ID" value="XM_073918817.1"/>
</dbReference>
<proteinExistence type="predicted"/>